<evidence type="ECO:0000313" key="3">
    <source>
        <dbReference type="Proteomes" id="UP001549110"/>
    </source>
</evidence>
<reference evidence="2 3" key="1">
    <citation type="submission" date="2024-06" db="EMBL/GenBank/DDBJ databases">
        <title>Genomic Encyclopedia of Type Strains, Phase IV (KMG-IV): sequencing the most valuable type-strain genomes for metagenomic binning, comparative biology and taxonomic classification.</title>
        <authorList>
            <person name="Goeker M."/>
        </authorList>
    </citation>
    <scope>NUCLEOTIDE SEQUENCE [LARGE SCALE GENOMIC DNA]</scope>
    <source>
        <strain evidence="2 3">DSM 17809</strain>
    </source>
</reference>
<comment type="caution">
    <text evidence="2">The sequence shown here is derived from an EMBL/GenBank/DDBJ whole genome shotgun (WGS) entry which is preliminary data.</text>
</comment>
<protein>
    <submittedName>
        <fullName evidence="2">Fic family protein</fullName>
    </submittedName>
</protein>
<dbReference type="Proteomes" id="UP001549110">
    <property type="component" value="Unassembled WGS sequence"/>
</dbReference>
<sequence length="463" mass="51353">MATYIHEQGDWPHLTWDHKQLEAQLAAVRLRQGKLIGRMETLGFQRRAEAVLETLTADVLKSSEIEGEQLDKGQVRSSIARRLGMDIGALTPADRHVEGVVEMTLDATQNYGALLTDERLFAWHAALFPTGRSGMSRILVGAWRDAASGPMQVVSGPIGREHVHFEAPPAERMEAEMSAFLAWFNGDDTLDPILKAALAHLWFVTIHPFADGNGRVARAIADLALARSEGSAQRFYSMSAQIRLERNAYYAILERTQKDGLDITAWLQWFLGCLDRAFDGAETTLANVLRKARFWEALAGGAFNERQKRMLDLLLEGFEGKLTSSKWAIITKTSPDTALRDIDDLLRRRILVKDPAGGRSTSYSLIETPAEALRAVAAYTRAHAAISAWDGPRMPTPAETAARQQKIEDLAAQIEALAQRSEQVAVTYREFEACLTVLHQQGLRPAPPLVSAVAHALRRTDQR</sequence>
<dbReference type="Pfam" id="PF13776">
    <property type="entry name" value="DUF4172"/>
    <property type="match status" value="1"/>
</dbReference>
<gene>
    <name evidence="2" type="ORF">ABID41_000589</name>
</gene>
<evidence type="ECO:0000313" key="2">
    <source>
        <dbReference type="EMBL" id="MET3525494.1"/>
    </source>
</evidence>
<dbReference type="Gene3D" id="1.10.3290.10">
    <property type="entry name" value="Fido-like domain"/>
    <property type="match status" value="1"/>
</dbReference>
<dbReference type="EMBL" id="JBEPLU010000001">
    <property type="protein sequence ID" value="MET3525494.1"/>
    <property type="molecule type" value="Genomic_DNA"/>
</dbReference>
<dbReference type="InterPro" id="IPR040198">
    <property type="entry name" value="Fido_containing"/>
</dbReference>
<dbReference type="InterPro" id="IPR025230">
    <property type="entry name" value="DUF4172"/>
</dbReference>
<keyword evidence="3" id="KW-1185">Reference proteome</keyword>
<dbReference type="InterPro" id="IPR003812">
    <property type="entry name" value="Fido"/>
</dbReference>
<organism evidence="2 3">
    <name type="scientific">Phenylobacterium koreense</name>
    <dbReference type="NCBI Taxonomy" id="266125"/>
    <lineage>
        <taxon>Bacteria</taxon>
        <taxon>Pseudomonadati</taxon>
        <taxon>Pseudomonadota</taxon>
        <taxon>Alphaproteobacteria</taxon>
        <taxon>Caulobacterales</taxon>
        <taxon>Caulobacteraceae</taxon>
        <taxon>Phenylobacterium</taxon>
    </lineage>
</organism>
<proteinExistence type="predicted"/>
<accession>A0ABV2EEQ1</accession>
<dbReference type="SUPFAM" id="SSF140931">
    <property type="entry name" value="Fic-like"/>
    <property type="match status" value="1"/>
</dbReference>
<feature type="domain" description="Fido" evidence="1">
    <location>
        <begin position="115"/>
        <end position="272"/>
    </location>
</feature>
<dbReference type="PANTHER" id="PTHR13504:SF33">
    <property type="entry name" value="FIC FAMILY PROTEIN"/>
    <property type="match status" value="1"/>
</dbReference>
<name>A0ABV2EEQ1_9CAUL</name>
<evidence type="ECO:0000259" key="1">
    <source>
        <dbReference type="PROSITE" id="PS51459"/>
    </source>
</evidence>
<dbReference type="Pfam" id="PF02661">
    <property type="entry name" value="Fic"/>
    <property type="match status" value="1"/>
</dbReference>
<dbReference type="InterPro" id="IPR036597">
    <property type="entry name" value="Fido-like_dom_sf"/>
</dbReference>
<dbReference type="PROSITE" id="PS51459">
    <property type="entry name" value="FIDO"/>
    <property type="match status" value="1"/>
</dbReference>
<dbReference type="PANTHER" id="PTHR13504">
    <property type="entry name" value="FIDO DOMAIN-CONTAINING PROTEIN DDB_G0283145"/>
    <property type="match status" value="1"/>
</dbReference>